<keyword evidence="3" id="KW-1003">Cell membrane</keyword>
<evidence type="ECO:0000256" key="3">
    <source>
        <dbReference type="ARBA" id="ARBA00022475"/>
    </source>
</evidence>
<dbReference type="InterPro" id="IPR012452">
    <property type="entry name" value="DUF1657"/>
</dbReference>
<keyword evidence="6 7" id="KW-0472">Membrane</keyword>
<name>A0A1M6MC17_9FIRM</name>
<gene>
    <name evidence="9" type="ORF">SAMN02744037_00902</name>
</gene>
<evidence type="ECO:0000256" key="5">
    <source>
        <dbReference type="ARBA" id="ARBA00022989"/>
    </source>
</evidence>
<evidence type="ECO:0000313" key="9">
    <source>
        <dbReference type="EMBL" id="SHJ81016.1"/>
    </source>
</evidence>
<dbReference type="OrthoDB" id="1682423at2"/>
<dbReference type="RefSeq" id="WP_072887671.1">
    <property type="nucleotide sequence ID" value="NZ_FRAE01000014.1"/>
</dbReference>
<dbReference type="Pfam" id="PF04239">
    <property type="entry name" value="DUF421"/>
    <property type="match status" value="1"/>
</dbReference>
<dbReference type="PANTHER" id="PTHR34582">
    <property type="entry name" value="UPF0702 TRANSMEMBRANE PROTEIN YCAP"/>
    <property type="match status" value="1"/>
</dbReference>
<evidence type="ECO:0000259" key="8">
    <source>
        <dbReference type="Pfam" id="PF04239"/>
    </source>
</evidence>
<feature type="domain" description="YetF C-terminal" evidence="8">
    <location>
        <begin position="82"/>
        <end position="214"/>
    </location>
</feature>
<evidence type="ECO:0000256" key="4">
    <source>
        <dbReference type="ARBA" id="ARBA00022692"/>
    </source>
</evidence>
<dbReference type="AlphaFoldDB" id="A0A1M6MC17"/>
<organism evidence="9 10">
    <name type="scientific">Tepidibacter formicigenes DSM 15518</name>
    <dbReference type="NCBI Taxonomy" id="1123349"/>
    <lineage>
        <taxon>Bacteria</taxon>
        <taxon>Bacillati</taxon>
        <taxon>Bacillota</taxon>
        <taxon>Clostridia</taxon>
        <taxon>Peptostreptococcales</taxon>
        <taxon>Peptostreptococcaceae</taxon>
        <taxon>Tepidibacter</taxon>
    </lineage>
</organism>
<dbReference type="InterPro" id="IPR023090">
    <property type="entry name" value="UPF0702_alpha/beta_dom_sf"/>
</dbReference>
<keyword evidence="4 7" id="KW-0812">Transmembrane</keyword>
<evidence type="ECO:0000256" key="2">
    <source>
        <dbReference type="ARBA" id="ARBA00006448"/>
    </source>
</evidence>
<reference evidence="10" key="1">
    <citation type="submission" date="2016-11" db="EMBL/GenBank/DDBJ databases">
        <authorList>
            <person name="Varghese N."/>
            <person name="Submissions S."/>
        </authorList>
    </citation>
    <scope>NUCLEOTIDE SEQUENCE [LARGE SCALE GENOMIC DNA]</scope>
    <source>
        <strain evidence="10">DSM 15518</strain>
    </source>
</reference>
<comment type="similarity">
    <text evidence="2">Belongs to the UPF0702 family.</text>
</comment>
<evidence type="ECO:0000256" key="7">
    <source>
        <dbReference type="SAM" id="Phobius"/>
    </source>
</evidence>
<dbReference type="EMBL" id="FRAE01000014">
    <property type="protein sequence ID" value="SHJ81016.1"/>
    <property type="molecule type" value="Genomic_DNA"/>
</dbReference>
<sequence>MKTWIQILLRSISIFFVTLILVRIMGKRQVGKTTPFNFISYIVIGILVALISANIIKNLAFGFIVLGVWVLFSIGLDYLCLKSKLIHDWVYGKETILIKNGKIMEENLNQVRFTGEELLRELRSKNVFNLMNVEFAVMESTGEVNVMLKSDKKPVTSYDLGKQVSPKSEPETVILDGNIIDESLSNMGLNRDWLISQLEGMGVSIDNVFIGQVDSSGDLYIDLFDDSIQIPKPQVKELIYANLEKAQSDLLSFALETENQQAKDVYLNDANKLEDIVKKLEPYLLH</sequence>
<evidence type="ECO:0000313" key="10">
    <source>
        <dbReference type="Proteomes" id="UP000242497"/>
    </source>
</evidence>
<protein>
    <submittedName>
        <fullName evidence="9">Uncharacterized membrane protein YcaP, DUF421 family</fullName>
    </submittedName>
</protein>
<accession>A0A1M6MC17</accession>
<dbReference type="STRING" id="1123349.SAMN02744037_00902"/>
<dbReference type="GO" id="GO:0005886">
    <property type="term" value="C:plasma membrane"/>
    <property type="evidence" value="ECO:0007669"/>
    <property type="project" value="UniProtKB-SubCell"/>
</dbReference>
<dbReference type="Proteomes" id="UP000242497">
    <property type="component" value="Unassembled WGS sequence"/>
</dbReference>
<keyword evidence="10" id="KW-1185">Reference proteome</keyword>
<comment type="subcellular location">
    <subcellularLocation>
        <location evidence="1">Cell membrane</location>
        <topology evidence="1">Multi-pass membrane protein</topology>
    </subcellularLocation>
</comment>
<evidence type="ECO:0000256" key="6">
    <source>
        <dbReference type="ARBA" id="ARBA00023136"/>
    </source>
</evidence>
<evidence type="ECO:0000256" key="1">
    <source>
        <dbReference type="ARBA" id="ARBA00004651"/>
    </source>
</evidence>
<feature type="transmembrane region" description="Helical" evidence="7">
    <location>
        <begin position="62"/>
        <end position="81"/>
    </location>
</feature>
<proteinExistence type="inferred from homology"/>
<dbReference type="InterPro" id="IPR007353">
    <property type="entry name" value="DUF421"/>
</dbReference>
<feature type="transmembrane region" description="Helical" evidence="7">
    <location>
        <begin position="38"/>
        <end position="56"/>
    </location>
</feature>
<dbReference type="Gene3D" id="3.30.240.20">
    <property type="entry name" value="bsu07140 like domains"/>
    <property type="match status" value="2"/>
</dbReference>
<keyword evidence="5 7" id="KW-1133">Transmembrane helix</keyword>
<dbReference type="PANTHER" id="PTHR34582:SF7">
    <property type="entry name" value="UPF0702 TRANSMEMBRANE PROTEIN YDFS"/>
    <property type="match status" value="1"/>
</dbReference>
<feature type="transmembrane region" description="Helical" evidence="7">
    <location>
        <begin position="6"/>
        <end position="26"/>
    </location>
</feature>
<dbReference type="Pfam" id="PF07870">
    <property type="entry name" value="DUF1657"/>
    <property type="match status" value="1"/>
</dbReference>